<feature type="region of interest" description="Disordered" evidence="1">
    <location>
        <begin position="59"/>
        <end position="86"/>
    </location>
</feature>
<accession>A0AAV5UKD4</accession>
<comment type="caution">
    <text evidence="2">The sequence shown here is derived from an EMBL/GenBank/DDBJ whole genome shotgun (WGS) entry which is preliminary data.</text>
</comment>
<protein>
    <submittedName>
        <fullName evidence="2">Uncharacterized protein</fullName>
    </submittedName>
</protein>
<organism evidence="2 3">
    <name type="scientific">Pristionchus entomophagus</name>
    <dbReference type="NCBI Taxonomy" id="358040"/>
    <lineage>
        <taxon>Eukaryota</taxon>
        <taxon>Metazoa</taxon>
        <taxon>Ecdysozoa</taxon>
        <taxon>Nematoda</taxon>
        <taxon>Chromadorea</taxon>
        <taxon>Rhabditida</taxon>
        <taxon>Rhabditina</taxon>
        <taxon>Diplogasteromorpha</taxon>
        <taxon>Diplogasteroidea</taxon>
        <taxon>Neodiplogasteridae</taxon>
        <taxon>Pristionchus</taxon>
    </lineage>
</organism>
<name>A0AAV5UKD4_9BILA</name>
<keyword evidence="3" id="KW-1185">Reference proteome</keyword>
<dbReference type="AlphaFoldDB" id="A0AAV5UKD4"/>
<sequence>MLRRNSSDLPILARSRREWAYSRRCFIIIAAQSADCLQVRSPDRPSQFQRAPHDVRASSSLSHLPWHRASADASREDNWKDSHRGRGRRRICRGRGRSRGGVHVINPIIERPSIDDPYHPQQRLSPSQDFMCLIASYRYTNHRYHAINDCVCSKLGYWSFIPRR</sequence>
<evidence type="ECO:0000256" key="1">
    <source>
        <dbReference type="SAM" id="MobiDB-lite"/>
    </source>
</evidence>
<dbReference type="Proteomes" id="UP001432027">
    <property type="component" value="Unassembled WGS sequence"/>
</dbReference>
<evidence type="ECO:0000313" key="3">
    <source>
        <dbReference type="Proteomes" id="UP001432027"/>
    </source>
</evidence>
<reference evidence="2" key="1">
    <citation type="submission" date="2023-10" db="EMBL/GenBank/DDBJ databases">
        <title>Genome assembly of Pristionchus species.</title>
        <authorList>
            <person name="Yoshida K."/>
            <person name="Sommer R.J."/>
        </authorList>
    </citation>
    <scope>NUCLEOTIDE SEQUENCE</scope>
    <source>
        <strain evidence="2">RS0144</strain>
    </source>
</reference>
<evidence type="ECO:0000313" key="2">
    <source>
        <dbReference type="EMBL" id="GMT06758.1"/>
    </source>
</evidence>
<feature type="compositionally biased region" description="Basic and acidic residues" evidence="1">
    <location>
        <begin position="69"/>
        <end position="84"/>
    </location>
</feature>
<proteinExistence type="predicted"/>
<gene>
    <name evidence="2" type="ORF">PENTCL1PPCAC_28932</name>
</gene>
<dbReference type="EMBL" id="BTSX01000006">
    <property type="protein sequence ID" value="GMT06758.1"/>
    <property type="molecule type" value="Genomic_DNA"/>
</dbReference>